<dbReference type="AlphaFoldDB" id="A0A9P5GUT0"/>
<dbReference type="SUPFAM" id="SSF53187">
    <property type="entry name" value="Zn-dependent exopeptidases"/>
    <property type="match status" value="1"/>
</dbReference>
<dbReference type="PIRSF" id="PIRSF037226">
    <property type="entry name" value="Amidohydrolase_ACY1L2_prd"/>
    <property type="match status" value="1"/>
</dbReference>
<dbReference type="InterPro" id="IPR017144">
    <property type="entry name" value="Xaa-Arg_dipeptidase"/>
</dbReference>
<comment type="similarity">
    <text evidence="1 2">Belongs to the peptidase M20A family.</text>
</comment>
<dbReference type="OrthoDB" id="6119954at2759"/>
<dbReference type="InterPro" id="IPR017439">
    <property type="entry name" value="Amidohydrolase"/>
</dbReference>
<dbReference type="PANTHER" id="PTHR30575:SF8">
    <property type="entry name" value="PEPTIDASE M20 DOMAIN-CONTAINING PROTEIN 2"/>
    <property type="match status" value="1"/>
</dbReference>
<dbReference type="InterPro" id="IPR036264">
    <property type="entry name" value="Bact_exopeptidase_dim_dom"/>
</dbReference>
<sequence length="449" mass="48079">MIVPMADSVDMAKTATNSHQTLPSNTAVQKAIHDYTLNHETKLKALNKYIHENPELAYKEHKAHDAICDFLEELGYQVTRHAYSLKTAFEVISGNGGRTVNFNAEYDALPGMGHACGHNLITTASVTGFIALSYALKKFGIDGRVQLLGTPAEEDGGGKIDLLNAGAHPMSDDEYVDQGVLGSAGFSSVASYNLQGTYHGVSAHAGAIPWEGINALDALVSAYVNVSMLRQQIQPPERIHGSIVEAPKPTSNAIAALTKTEYTARSPTIKGARKLGGRIRQCMEAGALATGCKLDIEEKAGYAELRVNEALCSSYQQHMAASGIKVLKSEGPIAAATDQGNVSYAIPALHAIVGIPADDGSKNHTVGFAKAAATAVAHERTIVSGKAMAMTGWDVLTNDVLYEQVKHDFERDKKFRIGKMGSALSYDPYSFDRERSDGRHGQRHAPGTT</sequence>
<organism evidence="3 4">
    <name type="scientific">Cylindrodendrum hubeiense</name>
    <dbReference type="NCBI Taxonomy" id="595255"/>
    <lineage>
        <taxon>Eukaryota</taxon>
        <taxon>Fungi</taxon>
        <taxon>Dikarya</taxon>
        <taxon>Ascomycota</taxon>
        <taxon>Pezizomycotina</taxon>
        <taxon>Sordariomycetes</taxon>
        <taxon>Hypocreomycetidae</taxon>
        <taxon>Hypocreales</taxon>
        <taxon>Nectriaceae</taxon>
        <taxon>Cylindrodendrum</taxon>
    </lineage>
</organism>
<keyword evidence="4" id="KW-1185">Reference proteome</keyword>
<evidence type="ECO:0000256" key="2">
    <source>
        <dbReference type="PIRNR" id="PIRNR037226"/>
    </source>
</evidence>
<evidence type="ECO:0000313" key="3">
    <source>
        <dbReference type="EMBL" id="KAF7537547.1"/>
    </source>
</evidence>
<dbReference type="InterPro" id="IPR002933">
    <property type="entry name" value="Peptidase_M20"/>
</dbReference>
<dbReference type="GO" id="GO:0016805">
    <property type="term" value="F:dipeptidase activity"/>
    <property type="evidence" value="ECO:0007669"/>
    <property type="project" value="InterPro"/>
</dbReference>
<dbReference type="NCBIfam" id="TIGR01891">
    <property type="entry name" value="amidohydrolases"/>
    <property type="match status" value="1"/>
</dbReference>
<dbReference type="Gene3D" id="3.40.630.10">
    <property type="entry name" value="Zn peptidases"/>
    <property type="match status" value="1"/>
</dbReference>
<dbReference type="CDD" id="cd05672">
    <property type="entry name" value="M20_ACY1L2-like"/>
    <property type="match status" value="1"/>
</dbReference>
<evidence type="ECO:0000256" key="1">
    <source>
        <dbReference type="ARBA" id="ARBA00006247"/>
    </source>
</evidence>
<dbReference type="FunFam" id="3.30.70.360:FF:000004">
    <property type="entry name" value="Peptidase M20 domain-containing protein 2"/>
    <property type="match status" value="1"/>
</dbReference>
<dbReference type="PANTHER" id="PTHR30575">
    <property type="entry name" value="PEPTIDASE M20"/>
    <property type="match status" value="1"/>
</dbReference>
<dbReference type="SUPFAM" id="SSF55031">
    <property type="entry name" value="Bacterial exopeptidase dimerisation domain"/>
    <property type="match status" value="1"/>
</dbReference>
<proteinExistence type="inferred from homology"/>
<dbReference type="Pfam" id="PF01546">
    <property type="entry name" value="Peptidase_M20"/>
    <property type="match status" value="1"/>
</dbReference>
<evidence type="ECO:0000313" key="4">
    <source>
        <dbReference type="Proteomes" id="UP000722485"/>
    </source>
</evidence>
<dbReference type="EMBL" id="JAANBB010000630">
    <property type="protein sequence ID" value="KAF7537547.1"/>
    <property type="molecule type" value="Genomic_DNA"/>
</dbReference>
<comment type="caution">
    <text evidence="3">The sequence shown here is derived from an EMBL/GenBank/DDBJ whole genome shotgun (WGS) entry which is preliminary data.</text>
</comment>
<gene>
    <name evidence="3" type="ORF">G7Z17_g12825</name>
</gene>
<name>A0A9P5GUT0_9HYPO</name>
<accession>A0A9P5GUT0</accession>
<reference evidence="3" key="1">
    <citation type="submission" date="2020-03" db="EMBL/GenBank/DDBJ databases">
        <title>Draft Genome Sequence of Cylindrodendrum hubeiense.</title>
        <authorList>
            <person name="Buettner E."/>
            <person name="Kellner H."/>
        </authorList>
    </citation>
    <scope>NUCLEOTIDE SEQUENCE</scope>
    <source>
        <strain evidence="3">IHI 201604</strain>
    </source>
</reference>
<protein>
    <recommendedName>
        <fullName evidence="2">Peptidase M20 domain-containing protein 2</fullName>
    </recommendedName>
</protein>
<dbReference type="Proteomes" id="UP000722485">
    <property type="component" value="Unassembled WGS sequence"/>
</dbReference>
<dbReference type="Gene3D" id="3.30.70.360">
    <property type="match status" value="1"/>
</dbReference>
<dbReference type="InterPro" id="IPR052030">
    <property type="entry name" value="Peptidase_M20/M20A_hydrolases"/>
</dbReference>